<dbReference type="CDD" id="cd16922">
    <property type="entry name" value="HATPase_EvgS-ArcB-TorS-like"/>
    <property type="match status" value="1"/>
</dbReference>
<evidence type="ECO:0000256" key="1">
    <source>
        <dbReference type="ARBA" id="ARBA00000085"/>
    </source>
</evidence>
<feature type="modified residue" description="4-aspartylphosphate" evidence="9">
    <location>
        <position position="822"/>
    </location>
</feature>
<keyword evidence="17" id="KW-1185">Reference proteome</keyword>
<dbReference type="PROSITE" id="PS50885">
    <property type="entry name" value="HAMP"/>
    <property type="match status" value="1"/>
</dbReference>
<gene>
    <name evidence="16" type="ORF">K6Y31_03465</name>
</gene>
<evidence type="ECO:0000256" key="10">
    <source>
        <dbReference type="SAM" id="Coils"/>
    </source>
</evidence>
<evidence type="ECO:0000256" key="3">
    <source>
        <dbReference type="ARBA" id="ARBA00012438"/>
    </source>
</evidence>
<evidence type="ECO:0000259" key="12">
    <source>
        <dbReference type="PROSITE" id="PS50109"/>
    </source>
</evidence>
<evidence type="ECO:0000259" key="13">
    <source>
        <dbReference type="PROSITE" id="PS50110"/>
    </source>
</evidence>
<dbReference type="InterPro" id="IPR001789">
    <property type="entry name" value="Sig_transdc_resp-reg_receiver"/>
</dbReference>
<dbReference type="PROSITE" id="PS50109">
    <property type="entry name" value="HIS_KIN"/>
    <property type="match status" value="1"/>
</dbReference>
<comment type="caution">
    <text evidence="16">The sequence shown here is derived from an EMBL/GenBank/DDBJ whole genome shotgun (WGS) entry which is preliminary data.</text>
</comment>
<dbReference type="Gene3D" id="1.10.287.130">
    <property type="match status" value="1"/>
</dbReference>
<dbReference type="PRINTS" id="PR00344">
    <property type="entry name" value="BCTRLSENSOR"/>
</dbReference>
<dbReference type="CDD" id="cd00082">
    <property type="entry name" value="HisKA"/>
    <property type="match status" value="1"/>
</dbReference>
<dbReference type="Pfam" id="PF00672">
    <property type="entry name" value="HAMP"/>
    <property type="match status" value="1"/>
</dbReference>
<keyword evidence="11" id="KW-0472">Membrane</keyword>
<feature type="domain" description="HPt" evidence="15">
    <location>
        <begin position="935"/>
        <end position="1032"/>
    </location>
</feature>
<feature type="domain" description="Response regulatory" evidence="13">
    <location>
        <begin position="773"/>
        <end position="889"/>
    </location>
</feature>
<dbReference type="PROSITE" id="PS50894">
    <property type="entry name" value="HPT"/>
    <property type="match status" value="1"/>
</dbReference>
<dbReference type="PANTHER" id="PTHR45339">
    <property type="entry name" value="HYBRID SIGNAL TRANSDUCTION HISTIDINE KINASE J"/>
    <property type="match status" value="1"/>
</dbReference>
<evidence type="ECO:0000313" key="16">
    <source>
        <dbReference type="EMBL" id="MCE2593869.1"/>
    </source>
</evidence>
<dbReference type="Gene3D" id="6.10.340.10">
    <property type="match status" value="1"/>
</dbReference>
<feature type="domain" description="HAMP" evidence="14">
    <location>
        <begin position="299"/>
        <end position="351"/>
    </location>
</feature>
<dbReference type="CDD" id="cd06225">
    <property type="entry name" value="HAMP"/>
    <property type="match status" value="1"/>
</dbReference>
<feature type="coiled-coil region" evidence="10">
    <location>
        <begin position="343"/>
        <end position="370"/>
    </location>
</feature>
<keyword evidence="5" id="KW-0808">Transferase</keyword>
<dbReference type="SMART" id="SM00448">
    <property type="entry name" value="REC"/>
    <property type="match status" value="2"/>
</dbReference>
<feature type="transmembrane region" description="Helical" evidence="11">
    <location>
        <begin position="6"/>
        <end position="27"/>
    </location>
</feature>
<dbReference type="InterPro" id="IPR011006">
    <property type="entry name" value="CheY-like_superfamily"/>
</dbReference>
<dbReference type="Gene3D" id="1.20.120.160">
    <property type="entry name" value="HPT domain"/>
    <property type="match status" value="1"/>
</dbReference>
<proteinExistence type="predicted"/>
<keyword evidence="4 9" id="KW-0597">Phosphoprotein</keyword>
<feature type="modified residue" description="Phosphohistidine" evidence="8">
    <location>
        <position position="974"/>
    </location>
</feature>
<comment type="subcellular location">
    <subcellularLocation>
        <location evidence="2">Membrane</location>
    </subcellularLocation>
</comment>
<evidence type="ECO:0000256" key="6">
    <source>
        <dbReference type="ARBA" id="ARBA00022777"/>
    </source>
</evidence>
<dbReference type="Pfam" id="PF01627">
    <property type="entry name" value="Hpt"/>
    <property type="match status" value="1"/>
</dbReference>
<dbReference type="RefSeq" id="WP_233051460.1">
    <property type="nucleotide sequence ID" value="NZ_JAIMJA010000003.1"/>
</dbReference>
<protein>
    <recommendedName>
        <fullName evidence="3">histidine kinase</fullName>
        <ecNumber evidence="3">2.7.13.3</ecNumber>
    </recommendedName>
</protein>
<reference evidence="16 17" key="1">
    <citation type="journal article" date="2022" name="Environ. Microbiol. Rep.">
        <title>Eco-phylogenetic analyses reveal divergent evolution of vitamin B12 metabolism in the marine bacterial family 'Psychromonadaceae'.</title>
        <authorList>
            <person name="Jin X."/>
            <person name="Yang Y."/>
            <person name="Cao H."/>
            <person name="Gao B."/>
            <person name="Zhao Z."/>
        </authorList>
    </citation>
    <scope>NUCLEOTIDE SEQUENCE [LARGE SCALE GENOMIC DNA]</scope>
    <source>
        <strain evidence="16 17">MKS20</strain>
    </source>
</reference>
<evidence type="ECO:0000256" key="2">
    <source>
        <dbReference type="ARBA" id="ARBA00004370"/>
    </source>
</evidence>
<dbReference type="SMART" id="SM00387">
    <property type="entry name" value="HATPase_c"/>
    <property type="match status" value="1"/>
</dbReference>
<evidence type="ECO:0000256" key="7">
    <source>
        <dbReference type="ARBA" id="ARBA00023012"/>
    </source>
</evidence>
<feature type="transmembrane region" description="Helical" evidence="11">
    <location>
        <begin position="277"/>
        <end position="297"/>
    </location>
</feature>
<dbReference type="SUPFAM" id="SSF47384">
    <property type="entry name" value="Homodimeric domain of signal transducing histidine kinase"/>
    <property type="match status" value="1"/>
</dbReference>
<feature type="modified residue" description="4-aspartylphosphate" evidence="9">
    <location>
        <position position="681"/>
    </location>
</feature>
<evidence type="ECO:0000256" key="9">
    <source>
        <dbReference type="PROSITE-ProRule" id="PRU00169"/>
    </source>
</evidence>
<dbReference type="EC" id="2.7.13.3" evidence="3"/>
<comment type="catalytic activity">
    <reaction evidence="1">
        <text>ATP + protein L-histidine = ADP + protein N-phospho-L-histidine.</text>
        <dbReference type="EC" id="2.7.13.3"/>
    </reaction>
</comment>
<evidence type="ECO:0000256" key="11">
    <source>
        <dbReference type="SAM" id="Phobius"/>
    </source>
</evidence>
<dbReference type="Proteomes" id="UP001201273">
    <property type="component" value="Unassembled WGS sequence"/>
</dbReference>
<evidence type="ECO:0000259" key="14">
    <source>
        <dbReference type="PROSITE" id="PS50885"/>
    </source>
</evidence>
<dbReference type="Pfam" id="PF02518">
    <property type="entry name" value="HATPase_c"/>
    <property type="match status" value="1"/>
</dbReference>
<dbReference type="InterPro" id="IPR003660">
    <property type="entry name" value="HAMP_dom"/>
</dbReference>
<evidence type="ECO:0000259" key="15">
    <source>
        <dbReference type="PROSITE" id="PS50894"/>
    </source>
</evidence>
<dbReference type="SUPFAM" id="SSF52172">
    <property type="entry name" value="CheY-like"/>
    <property type="match status" value="2"/>
</dbReference>
<dbReference type="SMART" id="SM00304">
    <property type="entry name" value="HAMP"/>
    <property type="match status" value="1"/>
</dbReference>
<accession>A0ABS8W7T2</accession>
<dbReference type="InterPro" id="IPR004358">
    <property type="entry name" value="Sig_transdc_His_kin-like_C"/>
</dbReference>
<dbReference type="InterPro" id="IPR036641">
    <property type="entry name" value="HPT_dom_sf"/>
</dbReference>
<feature type="domain" description="Histidine kinase" evidence="12">
    <location>
        <begin position="391"/>
        <end position="612"/>
    </location>
</feature>
<name>A0ABS8W7T2_9GAMM</name>
<dbReference type="Gene3D" id="3.30.565.10">
    <property type="entry name" value="Histidine kinase-like ATPase, C-terminal domain"/>
    <property type="match status" value="1"/>
</dbReference>
<evidence type="ECO:0000313" key="17">
    <source>
        <dbReference type="Proteomes" id="UP001201273"/>
    </source>
</evidence>
<evidence type="ECO:0000256" key="5">
    <source>
        <dbReference type="ARBA" id="ARBA00022679"/>
    </source>
</evidence>
<organism evidence="16 17">
    <name type="scientific">Motilimonas cestriensis</name>
    <dbReference type="NCBI Taxonomy" id="2742685"/>
    <lineage>
        <taxon>Bacteria</taxon>
        <taxon>Pseudomonadati</taxon>
        <taxon>Pseudomonadota</taxon>
        <taxon>Gammaproteobacteria</taxon>
        <taxon>Alteromonadales</taxon>
        <taxon>Alteromonadales genera incertae sedis</taxon>
        <taxon>Motilimonas</taxon>
    </lineage>
</organism>
<dbReference type="InterPro" id="IPR008207">
    <property type="entry name" value="Sig_transdc_His_kin_Hpt_dom"/>
</dbReference>
<evidence type="ECO:0000256" key="4">
    <source>
        <dbReference type="ARBA" id="ARBA00022553"/>
    </source>
</evidence>
<dbReference type="SUPFAM" id="SSF158472">
    <property type="entry name" value="HAMP domain-like"/>
    <property type="match status" value="1"/>
</dbReference>
<dbReference type="EMBL" id="JAIMJA010000003">
    <property type="protein sequence ID" value="MCE2593869.1"/>
    <property type="molecule type" value="Genomic_DNA"/>
</dbReference>
<keyword evidence="10" id="KW-0175">Coiled coil</keyword>
<dbReference type="InterPro" id="IPR005467">
    <property type="entry name" value="His_kinase_dom"/>
</dbReference>
<keyword evidence="7" id="KW-0902">Two-component regulatory system</keyword>
<sequence>MSLVTKLLLLISAIVLSVMLIMGFYIIQNVKKIDNEQVQRLLHSYLNLAEARFNDRAEFLIHNAIVTAQNPDVQGVLQRYQPQDIATQLNNIVALYPYLTYILVIDMDADILAASDRDSSGSAFNTFTWLGESSLNHPLFPGSSSTQTLISNPGIDPWLPQQNRLQQWIMAPVIQEGDQLGWVVLSFDWQTASEATLLQLTKEQNSQGSAIVDALITNKNNIVIVSSSTSQEGKPFLANDKMRVVSQQIKVANQVMDIYLVHDKAQLNAAINYSERLLLGMVIVMTLMLIIALYWGLQRYLFNRIAILQQGTEQLDNGNFDYRLPNLGQDELGKLGIAFNQLAEGLAHSKAQLEHEKQTLDQRILDRTQELEVANKKAEASAKAKSEFLAAMSHEIRTPMNGVLGMTQLLQNSDLNDRQKEYADIIYQSGSSLLIIINDILDFSKIEAGQLSLDKLPFDLEKECHETCQSLSLQADDKGLELLLDYDINCPTTVIGDALRIRQLLVNLIGNAIKFTQQGSISVKVSSEQDQNGLNIFSLAVIDTGIGIPKHIQPHLFSSFTQADSSTTRKYGGTGLGLAICKQLCELMGGQINLQSVEGKGSTFTVSLPLGIHSTQALNNHQPLNGKKVLVVDDNQLNLDILKRMLQPLEMNISFCSDPIIALDRLTKSANTKPFQLLISDYKMPAMDGAELVTSVRNIEKYRDIPILVLSSSCHLDDSQKLQQARANKILSKPVIRNILFSAIDSVCRNNNQKPIFSSANSTHAKVERLSGHILLAEDVVTNQLVATAMLEQLGLTVDIANNGLEALEKWRNGHYQLILMDCQMPILDGYQATARILAEDPSKTTPIIALTANALPADRERCFNVGMDDFLPKPFEQQALANLLNYWLSKTKPEPHHLEPTSNIQELTMENNTITKKSDNLVELSTFEMLKNAMGNNFNMLIDAFITSLDEQLINLPKSIQDNDLKTYVREVHSMKSASANFGFNEFSALNRKLELNGSKEGQFATEAELADLADQVTKIKQWLKENAHSA</sequence>
<dbReference type="InterPro" id="IPR003594">
    <property type="entry name" value="HATPase_dom"/>
</dbReference>
<dbReference type="PROSITE" id="PS50110">
    <property type="entry name" value="RESPONSE_REGULATORY"/>
    <property type="match status" value="2"/>
</dbReference>
<dbReference type="SMART" id="SM00388">
    <property type="entry name" value="HisKA"/>
    <property type="match status" value="1"/>
</dbReference>
<dbReference type="Pfam" id="PF00512">
    <property type="entry name" value="HisKA"/>
    <property type="match status" value="1"/>
</dbReference>
<dbReference type="PANTHER" id="PTHR45339:SF5">
    <property type="entry name" value="HISTIDINE KINASE"/>
    <property type="match status" value="1"/>
</dbReference>
<keyword evidence="11" id="KW-0812">Transmembrane</keyword>
<feature type="domain" description="Response regulatory" evidence="13">
    <location>
        <begin position="628"/>
        <end position="748"/>
    </location>
</feature>
<dbReference type="InterPro" id="IPR003661">
    <property type="entry name" value="HisK_dim/P_dom"/>
</dbReference>
<dbReference type="InterPro" id="IPR036890">
    <property type="entry name" value="HATPase_C_sf"/>
</dbReference>
<dbReference type="SUPFAM" id="SSF55874">
    <property type="entry name" value="ATPase domain of HSP90 chaperone/DNA topoisomerase II/histidine kinase"/>
    <property type="match status" value="1"/>
</dbReference>
<evidence type="ECO:0000256" key="8">
    <source>
        <dbReference type="PROSITE-ProRule" id="PRU00110"/>
    </source>
</evidence>
<keyword evidence="6" id="KW-0418">Kinase</keyword>
<keyword evidence="11" id="KW-1133">Transmembrane helix</keyword>
<dbReference type="InterPro" id="IPR036097">
    <property type="entry name" value="HisK_dim/P_sf"/>
</dbReference>
<dbReference type="CDD" id="cd17546">
    <property type="entry name" value="REC_hyHK_CKI1_RcsC-like"/>
    <property type="match status" value="1"/>
</dbReference>
<dbReference type="Pfam" id="PF00072">
    <property type="entry name" value="Response_reg"/>
    <property type="match status" value="2"/>
</dbReference>
<dbReference type="SUPFAM" id="SSF47226">
    <property type="entry name" value="Histidine-containing phosphotransfer domain, HPT domain"/>
    <property type="match status" value="1"/>
</dbReference>
<dbReference type="Gene3D" id="3.40.50.2300">
    <property type="match status" value="2"/>
</dbReference>